<evidence type="ECO:0000313" key="3">
    <source>
        <dbReference type="Proteomes" id="UP000196125"/>
    </source>
</evidence>
<dbReference type="AlphaFoldDB" id="A0A1Y6ISU6"/>
<keyword evidence="4" id="KW-1185">Reference proteome</keyword>
<evidence type="ECO:0000313" key="4">
    <source>
        <dbReference type="Proteomes" id="UP001283366"/>
    </source>
</evidence>
<gene>
    <name evidence="1" type="ORF">SBX37_14410</name>
    <name evidence="2" type="ORF">VIM7927_00376</name>
</gene>
<dbReference type="EMBL" id="JAWRCO010000001">
    <property type="protein sequence ID" value="MDW6004049.1"/>
    <property type="molecule type" value="Genomic_DNA"/>
</dbReference>
<dbReference type="Pfam" id="PF11749">
    <property type="entry name" value="DUF3305"/>
    <property type="match status" value="1"/>
</dbReference>
<dbReference type="RefSeq" id="WP_087479207.1">
    <property type="nucleotide sequence ID" value="NZ_AP024883.1"/>
</dbReference>
<proteinExistence type="predicted"/>
<dbReference type="OrthoDB" id="5586738at2"/>
<dbReference type="InterPro" id="IPR021736">
    <property type="entry name" value="DUF3305"/>
</dbReference>
<dbReference type="EMBL" id="FXXI01000001">
    <property type="protein sequence ID" value="SMR99153.1"/>
    <property type="molecule type" value="Genomic_DNA"/>
</dbReference>
<dbReference type="Proteomes" id="UP001283366">
    <property type="component" value="Unassembled WGS sequence"/>
</dbReference>
<reference evidence="2 3" key="1">
    <citation type="submission" date="2017-05" db="EMBL/GenBank/DDBJ databases">
        <authorList>
            <person name="Song R."/>
            <person name="Chenine A.L."/>
            <person name="Ruprecht R.M."/>
        </authorList>
    </citation>
    <scope>NUCLEOTIDE SEQUENCE [LARGE SCALE GENOMIC DNA]</scope>
    <source>
        <strain evidence="2 3">CECT 7927</strain>
    </source>
</reference>
<accession>A0A1Y6ISU6</accession>
<dbReference type="Proteomes" id="UP000196125">
    <property type="component" value="Unassembled WGS sequence"/>
</dbReference>
<protein>
    <submittedName>
        <fullName evidence="1">DUF3305 domain-containing protein</fullName>
    </submittedName>
</protein>
<evidence type="ECO:0000313" key="2">
    <source>
        <dbReference type="EMBL" id="SMR99153.1"/>
    </source>
</evidence>
<evidence type="ECO:0000313" key="1">
    <source>
        <dbReference type="EMBL" id="MDW6004049.1"/>
    </source>
</evidence>
<name>A0A1Y6ISU6_9VIBR</name>
<reference evidence="1 4" key="2">
    <citation type="submission" date="2023-11" db="EMBL/GenBank/DDBJ databases">
        <title>Plant-associative lifestyle of Vibrio porteresiae and its evolutionary dynamics.</title>
        <authorList>
            <person name="Rameshkumar N."/>
            <person name="Kirti K."/>
        </authorList>
    </citation>
    <scope>NUCLEOTIDE SEQUENCE [LARGE SCALE GENOMIC DNA]</scope>
    <source>
        <strain evidence="1 4">MSSRF38</strain>
    </source>
</reference>
<sequence length="127" mass="14879">MSHSTKRIKSETMWPIECQFIEHQITSGAWVTQQTQLVGFKLIPDDLSANLGVLQLQRSERKDYRNNLKADPPKLYAILYTTPQREICTLTASPRAAQRFMDQKFLVLSNQMPEEVRLWIESYVHKR</sequence>
<organism evidence="2 3">
    <name type="scientific">Vibrio mangrovi</name>
    <dbReference type="NCBI Taxonomy" id="474394"/>
    <lineage>
        <taxon>Bacteria</taxon>
        <taxon>Pseudomonadati</taxon>
        <taxon>Pseudomonadota</taxon>
        <taxon>Gammaproteobacteria</taxon>
        <taxon>Vibrionales</taxon>
        <taxon>Vibrionaceae</taxon>
        <taxon>Vibrio</taxon>
    </lineage>
</organism>